<dbReference type="Proteomes" id="UP000619260">
    <property type="component" value="Unassembled WGS sequence"/>
</dbReference>
<comment type="caution">
    <text evidence="1">The sequence shown here is derived from an EMBL/GenBank/DDBJ whole genome shotgun (WGS) entry which is preliminary data.</text>
</comment>
<organism evidence="1 2">
    <name type="scientific">Virgisporangium aliadipatigenens</name>
    <dbReference type="NCBI Taxonomy" id="741659"/>
    <lineage>
        <taxon>Bacteria</taxon>
        <taxon>Bacillati</taxon>
        <taxon>Actinomycetota</taxon>
        <taxon>Actinomycetes</taxon>
        <taxon>Micromonosporales</taxon>
        <taxon>Micromonosporaceae</taxon>
        <taxon>Virgisporangium</taxon>
    </lineage>
</organism>
<reference evidence="1" key="1">
    <citation type="submission" date="2021-01" db="EMBL/GenBank/DDBJ databases">
        <title>Whole genome shotgun sequence of Virgisporangium aliadipatigenens NBRC 105644.</title>
        <authorList>
            <person name="Komaki H."/>
            <person name="Tamura T."/>
        </authorList>
    </citation>
    <scope>NUCLEOTIDE SEQUENCE</scope>
    <source>
        <strain evidence="1">NBRC 105644</strain>
    </source>
</reference>
<dbReference type="InterPro" id="IPR045647">
    <property type="entry name" value="DUF6401"/>
</dbReference>
<dbReference type="EMBL" id="BOPF01000033">
    <property type="protein sequence ID" value="GIJ50203.1"/>
    <property type="molecule type" value="Genomic_DNA"/>
</dbReference>
<proteinExistence type="predicted"/>
<protein>
    <submittedName>
        <fullName evidence="1">Uncharacterized protein</fullName>
    </submittedName>
</protein>
<evidence type="ECO:0000313" key="2">
    <source>
        <dbReference type="Proteomes" id="UP000619260"/>
    </source>
</evidence>
<dbReference type="Pfam" id="PF19939">
    <property type="entry name" value="DUF6401"/>
    <property type="match status" value="1"/>
</dbReference>
<dbReference type="RefSeq" id="WP_203903638.1">
    <property type="nucleotide sequence ID" value="NZ_BOPF01000033.1"/>
</dbReference>
<evidence type="ECO:0000313" key="1">
    <source>
        <dbReference type="EMBL" id="GIJ50203.1"/>
    </source>
</evidence>
<dbReference type="AlphaFoldDB" id="A0A8J4DUM1"/>
<gene>
    <name evidence="1" type="ORF">Val02_70890</name>
</gene>
<sequence length="118" mass="12298">MTQSYRDLTAAARREAAKATLSGLMTWLGDAGLDAASRLPGLLAEVDQHVAAVLEALCGQGHSLGPVALAGYAAGVRDAATEQGWSVPDTRRLAWSHADWPTVRLLAVASIARTAAYA</sequence>
<keyword evidence="2" id="KW-1185">Reference proteome</keyword>
<name>A0A8J4DUM1_9ACTN</name>
<accession>A0A8J4DUM1</accession>